<proteinExistence type="predicted"/>
<gene>
    <name evidence="2" type="ORF">ACFO4O_12770</name>
</gene>
<evidence type="ECO:0000313" key="3">
    <source>
        <dbReference type="Proteomes" id="UP001595897"/>
    </source>
</evidence>
<name>A0ABV9LYH0_9ALTE</name>
<dbReference type="InterPro" id="IPR029044">
    <property type="entry name" value="Nucleotide-diphossugar_trans"/>
</dbReference>
<dbReference type="PANTHER" id="PTHR43685">
    <property type="entry name" value="GLYCOSYLTRANSFERASE"/>
    <property type="match status" value="1"/>
</dbReference>
<dbReference type="SUPFAM" id="SSF53448">
    <property type="entry name" value="Nucleotide-diphospho-sugar transferases"/>
    <property type="match status" value="2"/>
</dbReference>
<dbReference type="Pfam" id="PF13692">
    <property type="entry name" value="Glyco_trans_1_4"/>
    <property type="match status" value="1"/>
</dbReference>
<keyword evidence="3" id="KW-1185">Reference proteome</keyword>
<protein>
    <submittedName>
        <fullName evidence="2">Glycosyltransferase</fullName>
        <ecNumber evidence="2">2.4.-.-</ecNumber>
    </submittedName>
</protein>
<comment type="caution">
    <text evidence="2">The sequence shown here is derived from an EMBL/GenBank/DDBJ whole genome shotgun (WGS) entry which is preliminary data.</text>
</comment>
<evidence type="ECO:0000313" key="2">
    <source>
        <dbReference type="EMBL" id="MFC4701038.1"/>
    </source>
</evidence>
<reference evidence="3" key="1">
    <citation type="journal article" date="2019" name="Int. J. Syst. Evol. Microbiol.">
        <title>The Global Catalogue of Microorganisms (GCM) 10K type strain sequencing project: providing services to taxonomists for standard genome sequencing and annotation.</title>
        <authorList>
            <consortium name="The Broad Institute Genomics Platform"/>
            <consortium name="The Broad Institute Genome Sequencing Center for Infectious Disease"/>
            <person name="Wu L."/>
            <person name="Ma J."/>
        </authorList>
    </citation>
    <scope>NUCLEOTIDE SEQUENCE [LARGE SCALE GENOMIC DNA]</scope>
    <source>
        <strain evidence="3">KACC 12507</strain>
    </source>
</reference>
<dbReference type="InterPro" id="IPR001173">
    <property type="entry name" value="Glyco_trans_2-like"/>
</dbReference>
<keyword evidence="2" id="KW-0328">Glycosyltransferase</keyword>
<dbReference type="CDD" id="cd00761">
    <property type="entry name" value="Glyco_tranf_GTA_type"/>
    <property type="match status" value="1"/>
</dbReference>
<organism evidence="2 3">
    <name type="scientific">Glaciecola siphonariae</name>
    <dbReference type="NCBI Taxonomy" id="521012"/>
    <lineage>
        <taxon>Bacteria</taxon>
        <taxon>Pseudomonadati</taxon>
        <taxon>Pseudomonadota</taxon>
        <taxon>Gammaproteobacteria</taxon>
        <taxon>Alteromonadales</taxon>
        <taxon>Alteromonadaceae</taxon>
        <taxon>Glaciecola</taxon>
    </lineage>
</organism>
<dbReference type="EC" id="2.4.-.-" evidence="2"/>
<dbReference type="PANTHER" id="PTHR43685:SF11">
    <property type="entry name" value="GLYCOSYLTRANSFERASE TAGX-RELATED"/>
    <property type="match status" value="1"/>
</dbReference>
<keyword evidence="2" id="KW-0808">Transferase</keyword>
<dbReference type="InterPro" id="IPR050834">
    <property type="entry name" value="Glycosyltransf_2"/>
</dbReference>
<dbReference type="GO" id="GO:0016757">
    <property type="term" value="F:glycosyltransferase activity"/>
    <property type="evidence" value="ECO:0007669"/>
    <property type="project" value="UniProtKB-KW"/>
</dbReference>
<accession>A0ABV9LYH0</accession>
<feature type="domain" description="Glycosyltransferase 2-like" evidence="1">
    <location>
        <begin position="969"/>
        <end position="1079"/>
    </location>
</feature>
<dbReference type="Gene3D" id="3.40.50.2000">
    <property type="entry name" value="Glycogen Phosphorylase B"/>
    <property type="match status" value="1"/>
</dbReference>
<dbReference type="EMBL" id="JBHSGU010000005">
    <property type="protein sequence ID" value="MFC4701038.1"/>
    <property type="molecule type" value="Genomic_DNA"/>
</dbReference>
<dbReference type="Gene3D" id="3.90.550.10">
    <property type="entry name" value="Spore Coat Polysaccharide Biosynthesis Protein SpsA, Chain A"/>
    <property type="match status" value="2"/>
</dbReference>
<dbReference type="Pfam" id="PF00535">
    <property type="entry name" value="Glycos_transf_2"/>
    <property type="match status" value="1"/>
</dbReference>
<dbReference type="Proteomes" id="UP001595897">
    <property type="component" value="Unassembled WGS sequence"/>
</dbReference>
<dbReference type="RefSeq" id="WP_382409124.1">
    <property type="nucleotide sequence ID" value="NZ_JBHSGU010000005.1"/>
</dbReference>
<sequence length="1197" mass="135553">MHLFFFPDYTSTNPYQRLLYCECAENNLTTSYADITSAIAFLREHAGEQAIFHLHWQNVITGVAQSAHEHRILAKAFLSELAIFKGLGGKVVWTIHNKLPHDVKFKRAELEFHQSLSNAVDVILLHDENTFALINQTYAIAPSKVRYIKHGHYIDVYANELSQSEAREKLSIPNDHFVYSFIGQLRPYKGLDDFVDASYGLTHQERVSGLIAGKPVWPYHIGKVNQMCSALPHLHVFETYIADIDLQLYLNASDVLVFPYKEVLTSGSIILSLSFGRPVVIPKVDSFRAWFDLPFVFTYEQEGVHGLEHVLKEVSKVSRPELALLGEQAFEFAKTLDWQESSQQLVALAKTILAQKHNEYIAEYENKRVNLSCNNTVEQPSDDDIAVCVVNFYSHAQVRALSRSISMATKKSVKLFVLDNSVDEQEYIALCSNPYIDYSFKSASNLGYASGNNALISIAKAKGFKIFSILNPDIEIRDDVFSALTQNIVEQANAIYSPLILRNNQSISFFKASIRSNDGKLEIEHELDGAPKDFAPKGMFESDTLNGCALFFHADIIERYGYIPEDYFLYFEETDWTSSAKQQGAQLLVNSRVSLLHLKESQAGGVPSLSYVYYLLRNALHFARKHNYDIGKTEAKYKSSFVKPWVEVLNKRAPRLVACFKAVCQLAFEHGYDGVKGEQDFLSQIHRLSDYKGKPDGYIEARSKKGLVGWAVSDAGVNAAPAEILVLINQRFVKSFTCDKRRDDMNQLGYNVQAGFDIDIQHAFNANNVELINAVSLKKLGKLGGFLQTPSKPYQYTIKKRFQLNQVKGFIDGYSDGKLVGWACDSEHPDIPVELELFINDSSAAIAIASHFRPELARQKGINENCGFVFHIDPAMMKKKASECVIRVRGRPGILLSRSFELRKNTKNFDTKIELQSFFKWSYVNGMTPYGVFERSKTLKAQIKAQKLSLIEQAAYLCDANNSNYPLVSVIMPAFNRQSEIKMAITSLFNQSYTRYELIVIDDGSTDETANVVEEICRNNAQAQTINLIKQPVNLGVSAARNAGLKASKGDIIAYLDTDNEWDADYLAIAVDHYLKHPEAESAYAGQEVWYVDPYNQQEFRTNIRLLPFNRSSLENGNFIDLNVFSHTRSALEKYGIFREDMRRLVDWELILRYTEQRPPVFIPALLNKYYVGLADNQITTVEPYESNILKLLEAVK</sequence>
<evidence type="ECO:0000259" key="1">
    <source>
        <dbReference type="Pfam" id="PF00535"/>
    </source>
</evidence>
<dbReference type="SUPFAM" id="SSF53756">
    <property type="entry name" value="UDP-Glycosyltransferase/glycogen phosphorylase"/>
    <property type="match status" value="1"/>
</dbReference>